<comment type="caution">
    <text evidence="1">The sequence shown here is derived from an EMBL/GenBank/DDBJ whole genome shotgun (WGS) entry which is preliminary data.</text>
</comment>
<accession>A0A7C5DER9</accession>
<evidence type="ECO:0008006" key="2">
    <source>
        <dbReference type="Google" id="ProtNLM"/>
    </source>
</evidence>
<organism evidence="1">
    <name type="scientific">Chlorobaculum parvum</name>
    <dbReference type="NCBI Taxonomy" id="274539"/>
    <lineage>
        <taxon>Bacteria</taxon>
        <taxon>Pseudomonadati</taxon>
        <taxon>Chlorobiota</taxon>
        <taxon>Chlorobiia</taxon>
        <taxon>Chlorobiales</taxon>
        <taxon>Chlorobiaceae</taxon>
        <taxon>Chlorobaculum</taxon>
    </lineage>
</organism>
<dbReference type="Proteomes" id="UP000886058">
    <property type="component" value="Unassembled WGS sequence"/>
</dbReference>
<evidence type="ECO:0000313" key="1">
    <source>
        <dbReference type="EMBL" id="HHE31808.1"/>
    </source>
</evidence>
<protein>
    <recommendedName>
        <fullName evidence="2">Protein-export chaperone SecB</fullName>
    </recommendedName>
</protein>
<dbReference type="EMBL" id="DRSQ01000086">
    <property type="protein sequence ID" value="HHE31808.1"/>
    <property type="molecule type" value="Genomic_DNA"/>
</dbReference>
<name>A0A7C5DER9_9CHLB</name>
<gene>
    <name evidence="1" type="ORF">ENL07_04070</name>
</gene>
<reference evidence="1" key="1">
    <citation type="journal article" date="2020" name="mSystems">
        <title>Genome- and Community-Level Interaction Insights into Carbon Utilization and Element Cycling Functions of Hydrothermarchaeota in Hydrothermal Sediment.</title>
        <authorList>
            <person name="Zhou Z."/>
            <person name="Liu Y."/>
            <person name="Xu W."/>
            <person name="Pan J."/>
            <person name="Luo Z.H."/>
            <person name="Li M."/>
        </authorList>
    </citation>
    <scope>NUCLEOTIDE SEQUENCE [LARGE SCALE GENOMIC DNA]</scope>
    <source>
        <strain evidence="1">HyVt-633</strain>
    </source>
</reference>
<dbReference type="AlphaFoldDB" id="A0A7C5DER9"/>
<proteinExistence type="predicted"/>
<sequence length="155" mass="16891">MMKRGVAFNIGIRFEGFKFLRFGFVDQKTCDDKSLGVQLSVDINDAEPVKDGKSKVFVKITALFVCDGSKEIIANIESVSLFGLEGVPDALCANEQVQYPKPLLSNLVSLAISTTRGAILGKGAGSFLERMPLPIVNSKEFVERMKSQENQGVAE</sequence>